<reference evidence="1" key="1">
    <citation type="submission" date="2014-11" db="EMBL/GenBank/DDBJ databases">
        <authorList>
            <person name="Amaro Gonzalez C."/>
        </authorList>
    </citation>
    <scope>NUCLEOTIDE SEQUENCE</scope>
</reference>
<dbReference type="AlphaFoldDB" id="A0A0E9R2Z4"/>
<name>A0A0E9R2Z4_ANGAN</name>
<organism evidence="1">
    <name type="scientific">Anguilla anguilla</name>
    <name type="common">European freshwater eel</name>
    <name type="synonym">Muraena anguilla</name>
    <dbReference type="NCBI Taxonomy" id="7936"/>
    <lineage>
        <taxon>Eukaryota</taxon>
        <taxon>Metazoa</taxon>
        <taxon>Chordata</taxon>
        <taxon>Craniata</taxon>
        <taxon>Vertebrata</taxon>
        <taxon>Euteleostomi</taxon>
        <taxon>Actinopterygii</taxon>
        <taxon>Neopterygii</taxon>
        <taxon>Teleostei</taxon>
        <taxon>Anguilliformes</taxon>
        <taxon>Anguillidae</taxon>
        <taxon>Anguilla</taxon>
    </lineage>
</organism>
<protein>
    <submittedName>
        <fullName evidence="1">Uncharacterized protein</fullName>
    </submittedName>
</protein>
<dbReference type="EMBL" id="GBXM01085093">
    <property type="protein sequence ID" value="JAH23484.1"/>
    <property type="molecule type" value="Transcribed_RNA"/>
</dbReference>
<proteinExistence type="predicted"/>
<reference evidence="1" key="2">
    <citation type="journal article" date="2015" name="Fish Shellfish Immunol.">
        <title>Early steps in the European eel (Anguilla anguilla)-Vibrio vulnificus interaction in the gills: Role of the RtxA13 toxin.</title>
        <authorList>
            <person name="Callol A."/>
            <person name="Pajuelo D."/>
            <person name="Ebbesson L."/>
            <person name="Teles M."/>
            <person name="MacKenzie S."/>
            <person name="Amaro C."/>
        </authorList>
    </citation>
    <scope>NUCLEOTIDE SEQUENCE</scope>
</reference>
<accession>A0A0E9R2Z4</accession>
<sequence>MSYQLSELSISQPMLWQSELFNIIY</sequence>
<evidence type="ECO:0000313" key="1">
    <source>
        <dbReference type="EMBL" id="JAH23484.1"/>
    </source>
</evidence>
<dbReference type="EMBL" id="GBXM01089928">
    <property type="protein sequence ID" value="JAH18649.1"/>
    <property type="molecule type" value="Transcribed_RNA"/>
</dbReference>